<feature type="domain" description="GRAM" evidence="3">
    <location>
        <begin position="134"/>
        <end position="201"/>
    </location>
</feature>
<dbReference type="Gene3D" id="2.30.29.30">
    <property type="entry name" value="Pleckstrin-homology domain (PH domain)/Phosphotyrosine-binding domain (PTB)"/>
    <property type="match status" value="1"/>
</dbReference>
<dbReference type="SMART" id="SM00568">
    <property type="entry name" value="GRAM"/>
    <property type="match status" value="1"/>
</dbReference>
<dbReference type="InterPro" id="IPR004182">
    <property type="entry name" value="GRAM"/>
</dbReference>
<evidence type="ECO:0000256" key="1">
    <source>
        <dbReference type="SAM" id="MobiDB-lite"/>
    </source>
</evidence>
<dbReference type="AlphaFoldDB" id="A0AAZ1X0K9"/>
<dbReference type="GO" id="GO:0044232">
    <property type="term" value="C:organelle membrane contact site"/>
    <property type="evidence" value="ECO:0007669"/>
    <property type="project" value="TreeGrafter"/>
</dbReference>
<reference evidence="5" key="1">
    <citation type="submission" date="2020-03" db="EMBL/GenBank/DDBJ databases">
        <title>Evolution of repeat sequences and sex chromosomes of tilapia species revealed by chromosome-level genomes.</title>
        <authorList>
            <person name="Xu L."/>
            <person name="Tao W."/>
            <person name="Wang D."/>
            <person name="Zhou Q."/>
        </authorList>
    </citation>
    <scope>NUCLEOTIDE SEQUENCE [LARGE SCALE GENOMIC DNA]</scope>
    <source>
        <strain evidence="5">Israel</strain>
    </source>
</reference>
<proteinExistence type="predicted"/>
<dbReference type="Ensembl" id="ENSOABT00000062591.1">
    <property type="protein sequence ID" value="ENSOABP00000061253.1"/>
    <property type="gene ID" value="ENSOABG00000025166.2"/>
</dbReference>
<dbReference type="FunFam" id="2.30.29.30:FF:000086">
    <property type="entry name" value="GRAM domain-containing protein 2B isoform 2"/>
    <property type="match status" value="1"/>
</dbReference>
<reference evidence="4" key="3">
    <citation type="submission" date="2025-09" db="UniProtKB">
        <authorList>
            <consortium name="Ensembl"/>
        </authorList>
    </citation>
    <scope>IDENTIFICATION</scope>
</reference>
<dbReference type="CTD" id="555179"/>
<dbReference type="GO" id="GO:2001256">
    <property type="term" value="P:regulation of store-operated calcium entry"/>
    <property type="evidence" value="ECO:0007669"/>
    <property type="project" value="TreeGrafter"/>
</dbReference>
<dbReference type="Proteomes" id="UP000472276">
    <property type="component" value="Unassembled WGS sequence"/>
</dbReference>
<feature type="region of interest" description="Disordered" evidence="1">
    <location>
        <begin position="1"/>
        <end position="25"/>
    </location>
</feature>
<evidence type="ECO:0000313" key="5">
    <source>
        <dbReference type="Proteomes" id="UP000472276"/>
    </source>
</evidence>
<dbReference type="GO" id="GO:0061817">
    <property type="term" value="P:endoplasmic reticulum-plasma membrane tethering"/>
    <property type="evidence" value="ECO:0007669"/>
    <property type="project" value="TreeGrafter"/>
</dbReference>
<dbReference type="PANTHER" id="PTHR46973">
    <property type="entry name" value="GRAM DOMAIN-CONTAINING PROTEIN 2A"/>
    <property type="match status" value="1"/>
</dbReference>
<dbReference type="Pfam" id="PF02893">
    <property type="entry name" value="GRAM"/>
    <property type="match status" value="1"/>
</dbReference>
<evidence type="ECO:0000313" key="4">
    <source>
        <dbReference type="Ensembl" id="ENSOABP00000061253.1"/>
    </source>
</evidence>
<dbReference type="InterPro" id="IPR042624">
    <property type="entry name" value="RAMD2A"/>
</dbReference>
<feature type="transmembrane region" description="Helical" evidence="2">
    <location>
        <begin position="346"/>
        <end position="366"/>
    </location>
</feature>
<accession>A0AAZ1X0K9</accession>
<organism evidence="4 5">
    <name type="scientific">Oreochromis aureus</name>
    <name type="common">Israeli tilapia</name>
    <name type="synonym">Chromis aureus</name>
    <dbReference type="NCBI Taxonomy" id="47969"/>
    <lineage>
        <taxon>Eukaryota</taxon>
        <taxon>Metazoa</taxon>
        <taxon>Chordata</taxon>
        <taxon>Craniata</taxon>
        <taxon>Vertebrata</taxon>
        <taxon>Euteleostomi</taxon>
        <taxon>Actinopterygii</taxon>
        <taxon>Neopterygii</taxon>
        <taxon>Teleostei</taxon>
        <taxon>Neoteleostei</taxon>
        <taxon>Acanthomorphata</taxon>
        <taxon>Ovalentaria</taxon>
        <taxon>Cichlomorphae</taxon>
        <taxon>Cichliformes</taxon>
        <taxon>Cichlidae</taxon>
        <taxon>African cichlids</taxon>
        <taxon>Pseudocrenilabrinae</taxon>
        <taxon>Oreochromini</taxon>
        <taxon>Oreochromis</taxon>
    </lineage>
</organism>
<protein>
    <recommendedName>
        <fullName evidence="3">GRAM domain-containing protein</fullName>
    </recommendedName>
</protein>
<evidence type="ECO:0000256" key="2">
    <source>
        <dbReference type="SAM" id="Phobius"/>
    </source>
</evidence>
<keyword evidence="2" id="KW-0472">Membrane</keyword>
<sequence length="388" mass="43147">MTEQQEQSEEIGLLSTQDLDPSKDDDTHGHFRFQLIEDLSYEDLKKCYRGSCVSCSSLLQALDVRECVCEYGANVLSLVQNSRPLRERVASAPSEAGVAGGGGGSGAVQAGRSAKELLMTLPCPSAQTVSKYNSQYHKLFQCVPKDEILMKVYSCALLRDILLQGRLYISRNWLCFYANLFGKDIKVAIPVVSVRLVKKHKTAGLVPNGLAITTDTGQKYVFVSLLSRDSVYDVLRRICTHLQVNGKSLSLKQFMEEPTLSLDDFPAPDEFPVVDEFPSVLKWRRKPSVVSVSSSLPDLLGNSTSSLSATDTPFKSEQQLEERALQTDRGLLSEPVAELGQMEYQLLKFFTLLIILLILSSCYLAFRVCSLEQQLSFLGNPNLPLRER</sequence>
<keyword evidence="2" id="KW-1133">Transmembrane helix</keyword>
<dbReference type="GeneID" id="116324005"/>
<dbReference type="GO" id="GO:0005789">
    <property type="term" value="C:endoplasmic reticulum membrane"/>
    <property type="evidence" value="ECO:0007669"/>
    <property type="project" value="TreeGrafter"/>
</dbReference>
<keyword evidence="2" id="KW-0812">Transmembrane</keyword>
<dbReference type="InterPro" id="IPR011993">
    <property type="entry name" value="PH-like_dom_sf"/>
</dbReference>
<dbReference type="RefSeq" id="XP_039463927.1">
    <property type="nucleotide sequence ID" value="XM_039607993.1"/>
</dbReference>
<dbReference type="GO" id="GO:0005546">
    <property type="term" value="F:phosphatidylinositol-4,5-bisphosphate binding"/>
    <property type="evidence" value="ECO:0007669"/>
    <property type="project" value="TreeGrafter"/>
</dbReference>
<reference evidence="4" key="2">
    <citation type="submission" date="2025-08" db="UniProtKB">
        <authorList>
            <consortium name="Ensembl"/>
        </authorList>
    </citation>
    <scope>IDENTIFICATION</scope>
</reference>
<gene>
    <name evidence="4" type="primary">gramd2aa</name>
</gene>
<keyword evidence="5" id="KW-1185">Reference proteome</keyword>
<evidence type="ECO:0000259" key="3">
    <source>
        <dbReference type="SMART" id="SM00568"/>
    </source>
</evidence>
<name>A0AAZ1X0K9_OREAU</name>
<dbReference type="PANTHER" id="PTHR46973:SF1">
    <property type="entry name" value="GRAM DOMAIN-CONTAINING PROTEIN 2A"/>
    <property type="match status" value="1"/>
</dbReference>
<dbReference type="CDD" id="cd13220">
    <property type="entry name" value="PH-GRAM_GRAMDC"/>
    <property type="match status" value="1"/>
</dbReference>